<feature type="region of interest" description="Disordered" evidence="10">
    <location>
        <begin position="347"/>
        <end position="375"/>
    </location>
</feature>
<name>A0ABX0ZPF4_9ACTN</name>
<dbReference type="Gene3D" id="3.30.565.10">
    <property type="entry name" value="Histidine kinase-like ATPase, C-terminal domain"/>
    <property type="match status" value="1"/>
</dbReference>
<evidence type="ECO:0000259" key="12">
    <source>
        <dbReference type="PROSITE" id="PS50109"/>
    </source>
</evidence>
<evidence type="ECO:0000313" key="14">
    <source>
        <dbReference type="EMBL" id="NJP43501.1"/>
    </source>
</evidence>
<dbReference type="GO" id="GO:0016301">
    <property type="term" value="F:kinase activity"/>
    <property type="evidence" value="ECO:0007669"/>
    <property type="project" value="UniProtKB-KW"/>
</dbReference>
<keyword evidence="15" id="KW-1185">Reference proteome</keyword>
<evidence type="ECO:0000313" key="15">
    <source>
        <dbReference type="Proteomes" id="UP000734511"/>
    </source>
</evidence>
<dbReference type="PROSITE" id="PS50109">
    <property type="entry name" value="HIS_KIN"/>
    <property type="match status" value="1"/>
</dbReference>
<keyword evidence="5" id="KW-0808">Transferase</keyword>
<proteinExistence type="predicted"/>
<dbReference type="InterPro" id="IPR005467">
    <property type="entry name" value="His_kinase_dom"/>
</dbReference>
<evidence type="ECO:0000256" key="5">
    <source>
        <dbReference type="ARBA" id="ARBA00022679"/>
    </source>
</evidence>
<feature type="transmembrane region" description="Helical" evidence="11">
    <location>
        <begin position="67"/>
        <end position="90"/>
    </location>
</feature>
<dbReference type="InterPro" id="IPR036890">
    <property type="entry name" value="HATPase_C_sf"/>
</dbReference>
<dbReference type="SMART" id="SM00387">
    <property type="entry name" value="HATPase_c"/>
    <property type="match status" value="1"/>
</dbReference>
<evidence type="ECO:0000256" key="7">
    <source>
        <dbReference type="ARBA" id="ARBA00022777"/>
    </source>
</evidence>
<dbReference type="PROSITE" id="PS50885">
    <property type="entry name" value="HAMP"/>
    <property type="match status" value="1"/>
</dbReference>
<dbReference type="Proteomes" id="UP000734511">
    <property type="component" value="Unassembled WGS sequence"/>
</dbReference>
<feature type="domain" description="Histidine kinase" evidence="12">
    <location>
        <begin position="152"/>
        <end position="366"/>
    </location>
</feature>
<gene>
    <name evidence="14" type="ORF">HCN08_08825</name>
</gene>
<dbReference type="PANTHER" id="PTHR45436">
    <property type="entry name" value="SENSOR HISTIDINE KINASE YKOH"/>
    <property type="match status" value="1"/>
</dbReference>
<comment type="subcellular location">
    <subcellularLocation>
        <location evidence="2">Cell membrane</location>
    </subcellularLocation>
</comment>
<keyword evidence="7 14" id="KW-0418">Kinase</keyword>
<evidence type="ECO:0000256" key="2">
    <source>
        <dbReference type="ARBA" id="ARBA00004236"/>
    </source>
</evidence>
<comment type="caution">
    <text evidence="14">The sequence shown here is derived from an EMBL/GenBank/DDBJ whole genome shotgun (WGS) entry which is preliminary data.</text>
</comment>
<dbReference type="SMART" id="SM00304">
    <property type="entry name" value="HAMP"/>
    <property type="match status" value="1"/>
</dbReference>
<evidence type="ECO:0000256" key="4">
    <source>
        <dbReference type="ARBA" id="ARBA00022553"/>
    </source>
</evidence>
<dbReference type="Pfam" id="PF00672">
    <property type="entry name" value="HAMP"/>
    <property type="match status" value="1"/>
</dbReference>
<dbReference type="CDD" id="cd06225">
    <property type="entry name" value="HAMP"/>
    <property type="match status" value="1"/>
</dbReference>
<evidence type="ECO:0000256" key="9">
    <source>
        <dbReference type="ARBA" id="ARBA00023012"/>
    </source>
</evidence>
<accession>A0ABX0ZPF4</accession>
<dbReference type="SUPFAM" id="SSF55874">
    <property type="entry name" value="ATPase domain of HSP90 chaperone/DNA topoisomerase II/histidine kinase"/>
    <property type="match status" value="1"/>
</dbReference>
<evidence type="ECO:0000259" key="13">
    <source>
        <dbReference type="PROSITE" id="PS50885"/>
    </source>
</evidence>
<comment type="catalytic activity">
    <reaction evidence="1">
        <text>ATP + protein L-histidine = ADP + protein N-phospho-L-histidine.</text>
        <dbReference type="EC" id="2.7.13.3"/>
    </reaction>
</comment>
<keyword evidence="6 11" id="KW-0812">Transmembrane</keyword>
<dbReference type="Gene3D" id="6.10.340.10">
    <property type="match status" value="1"/>
</dbReference>
<dbReference type="PANTHER" id="PTHR45436:SF5">
    <property type="entry name" value="SENSOR HISTIDINE KINASE TRCS"/>
    <property type="match status" value="1"/>
</dbReference>
<organism evidence="14 15">
    <name type="scientific">Actinacidiphila epipremni</name>
    <dbReference type="NCBI Taxonomy" id="2053013"/>
    <lineage>
        <taxon>Bacteria</taxon>
        <taxon>Bacillati</taxon>
        <taxon>Actinomycetota</taxon>
        <taxon>Actinomycetes</taxon>
        <taxon>Kitasatosporales</taxon>
        <taxon>Streptomycetaceae</taxon>
        <taxon>Actinacidiphila</taxon>
    </lineage>
</organism>
<keyword evidence="4" id="KW-0597">Phosphoprotein</keyword>
<protein>
    <recommendedName>
        <fullName evidence="3">histidine kinase</fullName>
        <ecNumber evidence="3">2.7.13.3</ecNumber>
    </recommendedName>
</protein>
<dbReference type="InterPro" id="IPR003660">
    <property type="entry name" value="HAMP_dom"/>
</dbReference>
<keyword evidence="9" id="KW-0902">Two-component regulatory system</keyword>
<reference evidence="14 15" key="1">
    <citation type="submission" date="2020-03" db="EMBL/GenBank/DDBJ databases">
        <title>WGS of actinomycetes isolated from Thailand.</title>
        <authorList>
            <person name="Thawai C."/>
        </authorList>
    </citation>
    <scope>NUCLEOTIDE SEQUENCE [LARGE SCALE GENOMIC DNA]</scope>
    <source>
        <strain evidence="14 15">PRB2-1</strain>
    </source>
</reference>
<dbReference type="RefSeq" id="WP_167982379.1">
    <property type="nucleotide sequence ID" value="NZ_JAATEJ010000005.1"/>
</dbReference>
<dbReference type="InterPro" id="IPR036097">
    <property type="entry name" value="HisK_dim/P_sf"/>
</dbReference>
<dbReference type="InterPro" id="IPR050428">
    <property type="entry name" value="TCS_sensor_his_kinase"/>
</dbReference>
<evidence type="ECO:0000256" key="3">
    <source>
        <dbReference type="ARBA" id="ARBA00012438"/>
    </source>
</evidence>
<dbReference type="Pfam" id="PF00512">
    <property type="entry name" value="HisKA"/>
    <property type="match status" value="1"/>
</dbReference>
<dbReference type="Gene3D" id="1.10.287.130">
    <property type="match status" value="1"/>
</dbReference>
<sequence>MTPGRLAGRSLQTRLALAYAAGVYAAGVLALVLVAVPLAGVDAAAPVGRSASSTTGGTVHGVGLPHLLTGSAVALVVLVPVALALGWLVAGRFLRPLRAITATARSISAGDLHRRLDLGGPTDELTELGHTLDDLFARLQASFDAQRHFVANASHELRTPLAGLRTLLEVALADPGADTDTLRAACREALCLGRHQERLVTALLALATSERGISRRDTLDLAHVAEGVLASRRDRAKDSGIDLAEHLAPAMTAGDPGLVESLVANLVDNALRHNHPHGHVEITTRSDGTRAMLTVTNSGPVVPGDQVQRLFHPFQRMAPDRNGRREGYGLGLAIVAAVARAHDAGLTTGAPPEGGLCVTVRFPHPPPPGRVRRRG</sequence>
<dbReference type="CDD" id="cd00075">
    <property type="entry name" value="HATPase"/>
    <property type="match status" value="1"/>
</dbReference>
<dbReference type="SUPFAM" id="SSF47384">
    <property type="entry name" value="Homodimeric domain of signal transducing histidine kinase"/>
    <property type="match status" value="1"/>
</dbReference>
<evidence type="ECO:0000256" key="8">
    <source>
        <dbReference type="ARBA" id="ARBA00022989"/>
    </source>
</evidence>
<dbReference type="EC" id="2.7.13.3" evidence="3"/>
<feature type="domain" description="HAMP" evidence="13">
    <location>
        <begin position="91"/>
        <end position="144"/>
    </location>
</feature>
<dbReference type="InterPro" id="IPR003661">
    <property type="entry name" value="HisK_dim/P_dom"/>
</dbReference>
<keyword evidence="8 11" id="KW-1133">Transmembrane helix</keyword>
<evidence type="ECO:0000256" key="10">
    <source>
        <dbReference type="SAM" id="MobiDB-lite"/>
    </source>
</evidence>
<dbReference type="SUPFAM" id="SSF158472">
    <property type="entry name" value="HAMP domain-like"/>
    <property type="match status" value="1"/>
</dbReference>
<evidence type="ECO:0000256" key="6">
    <source>
        <dbReference type="ARBA" id="ARBA00022692"/>
    </source>
</evidence>
<dbReference type="EMBL" id="JAATEJ010000005">
    <property type="protein sequence ID" value="NJP43501.1"/>
    <property type="molecule type" value="Genomic_DNA"/>
</dbReference>
<dbReference type="InterPro" id="IPR003594">
    <property type="entry name" value="HATPase_dom"/>
</dbReference>
<keyword evidence="11" id="KW-0472">Membrane</keyword>
<evidence type="ECO:0000256" key="11">
    <source>
        <dbReference type="SAM" id="Phobius"/>
    </source>
</evidence>
<dbReference type="SMART" id="SM00388">
    <property type="entry name" value="HisKA"/>
    <property type="match status" value="1"/>
</dbReference>
<dbReference type="Pfam" id="PF02518">
    <property type="entry name" value="HATPase_c"/>
    <property type="match status" value="1"/>
</dbReference>
<evidence type="ECO:0000256" key="1">
    <source>
        <dbReference type="ARBA" id="ARBA00000085"/>
    </source>
</evidence>
<dbReference type="CDD" id="cd00082">
    <property type="entry name" value="HisKA"/>
    <property type="match status" value="1"/>
</dbReference>
<feature type="transmembrane region" description="Helical" evidence="11">
    <location>
        <begin position="15"/>
        <end position="39"/>
    </location>
</feature>